<dbReference type="GO" id="GO:0006508">
    <property type="term" value="P:proteolysis"/>
    <property type="evidence" value="ECO:0007669"/>
    <property type="project" value="UniProtKB-KW"/>
</dbReference>
<dbReference type="PANTHER" id="PTHR33018">
    <property type="entry name" value="OS10G0338966 PROTEIN-RELATED"/>
    <property type="match status" value="1"/>
</dbReference>
<protein>
    <submittedName>
        <fullName evidence="7">Uncharacterized protein LOC111007859 isoform X1</fullName>
    </submittedName>
</protein>
<dbReference type="KEGG" id="mcha:111007859"/>
<dbReference type="InterPro" id="IPR058352">
    <property type="entry name" value="DUF8039"/>
</dbReference>
<keyword evidence="3" id="KW-0378">Hydrolase</keyword>
<dbReference type="AlphaFoldDB" id="A0A6J1C2H7"/>
<evidence type="ECO:0000313" key="7">
    <source>
        <dbReference type="RefSeq" id="XP_022136076.1"/>
    </source>
</evidence>
<dbReference type="Pfam" id="PF02902">
    <property type="entry name" value="Peptidase_C48"/>
    <property type="match status" value="1"/>
</dbReference>
<name>A0A6J1C2H7_MOMCH</name>
<feature type="compositionally biased region" description="Polar residues" evidence="4">
    <location>
        <begin position="284"/>
        <end position="298"/>
    </location>
</feature>
<comment type="similarity">
    <text evidence="1">Belongs to the peptidase C48 family.</text>
</comment>
<dbReference type="RefSeq" id="XP_022136076.1">
    <property type="nucleotide sequence ID" value="XM_022280384.1"/>
</dbReference>
<dbReference type="Gene3D" id="3.40.395.10">
    <property type="entry name" value="Adenoviral Proteinase, Chain A"/>
    <property type="match status" value="1"/>
</dbReference>
<dbReference type="PROSITE" id="PS50600">
    <property type="entry name" value="ULP_PROTEASE"/>
    <property type="match status" value="1"/>
</dbReference>
<sequence>MSDSSSSSQDERSVVIHTEVKKVARRGPTTMHELTCIRNLGKRKTIEYNDQGQPIGENAKKMQSFIGVCVRQKIPVTYNHWKEVPQELKDKIFNCVEKSFVLDWRSKHHILQSASKKFRTFKSTLTRTYILPFKDEPICLQNPPEKYPHIDQEQWNSFVNARLSEEWETLSRAHKEIRAKCLYNHHISRKGYANLAQELDLSSDPSNRAILWKEARKGKNNEYFDDATRECAARIDELAAIHKGEDILTEALGTSEHSGRVRGVGEFVSPSLYFNVVKGKSKTQELQPNKSTTEGSNPSKKKSKGKEIVNVHEEIYVTDEQKMEGKPCHLAVESVDNIVAVGTIFDNNVQCPTVHGVPLGVDNVRVMVDIVIDEYATIPIPVRGEIETLNQTIGGFVAWPRRLVILSEEKNISSSRTSQTRTQLSKHTDVHVSIKLLNRYVMLSMQHEDTVEINLSKDIFGKEKNIYLTRNDIMQYCTMIEIGYSCILTYIAYLWDVYEYEITKKFLIVDPATISPYVKSQEYRFRNLANRLEMVNLEQLVLIPYKSGCHWMLIIINLRENCVYVLDSLRRKIQEDYQRVINTSLKIWQAKHSIQRYRTNTIWKSIKCPCQMGSVECGYYVQKYIREIVQNASTHISNIFNTKNAYQQEEIDEVRIEWADFVGGLV</sequence>
<dbReference type="SUPFAM" id="SSF54001">
    <property type="entry name" value="Cysteine proteinases"/>
    <property type="match status" value="1"/>
</dbReference>
<evidence type="ECO:0000256" key="4">
    <source>
        <dbReference type="SAM" id="MobiDB-lite"/>
    </source>
</evidence>
<reference evidence="7" key="1">
    <citation type="submission" date="2025-08" db="UniProtKB">
        <authorList>
            <consortium name="RefSeq"/>
        </authorList>
    </citation>
    <scope>IDENTIFICATION</scope>
    <source>
        <strain evidence="7">OHB3-1</strain>
    </source>
</reference>
<dbReference type="InterPro" id="IPR004252">
    <property type="entry name" value="Probable_transposase_24"/>
</dbReference>
<gene>
    <name evidence="7" type="primary">LOC111007859</name>
</gene>
<dbReference type="InterPro" id="IPR003653">
    <property type="entry name" value="Peptidase_C48_C"/>
</dbReference>
<dbReference type="Pfam" id="PF03004">
    <property type="entry name" value="Transposase_24"/>
    <property type="match status" value="1"/>
</dbReference>
<evidence type="ECO:0000313" key="6">
    <source>
        <dbReference type="Proteomes" id="UP000504603"/>
    </source>
</evidence>
<dbReference type="OrthoDB" id="1869436at2759"/>
<dbReference type="Pfam" id="PF26133">
    <property type="entry name" value="DUF8039"/>
    <property type="match status" value="1"/>
</dbReference>
<organism evidence="6 7">
    <name type="scientific">Momordica charantia</name>
    <name type="common">Bitter gourd</name>
    <name type="synonym">Balsam pear</name>
    <dbReference type="NCBI Taxonomy" id="3673"/>
    <lineage>
        <taxon>Eukaryota</taxon>
        <taxon>Viridiplantae</taxon>
        <taxon>Streptophyta</taxon>
        <taxon>Embryophyta</taxon>
        <taxon>Tracheophyta</taxon>
        <taxon>Spermatophyta</taxon>
        <taxon>Magnoliopsida</taxon>
        <taxon>eudicotyledons</taxon>
        <taxon>Gunneridae</taxon>
        <taxon>Pentapetalae</taxon>
        <taxon>rosids</taxon>
        <taxon>fabids</taxon>
        <taxon>Cucurbitales</taxon>
        <taxon>Cucurbitaceae</taxon>
        <taxon>Momordiceae</taxon>
        <taxon>Momordica</taxon>
    </lineage>
</organism>
<proteinExistence type="inferred from homology"/>
<dbReference type="InterPro" id="IPR038765">
    <property type="entry name" value="Papain-like_cys_pep_sf"/>
</dbReference>
<dbReference type="GO" id="GO:0008234">
    <property type="term" value="F:cysteine-type peptidase activity"/>
    <property type="evidence" value="ECO:0007669"/>
    <property type="project" value="InterPro"/>
</dbReference>
<evidence type="ECO:0000256" key="1">
    <source>
        <dbReference type="ARBA" id="ARBA00005234"/>
    </source>
</evidence>
<dbReference type="PANTHER" id="PTHR33018:SF31">
    <property type="entry name" value="TRANSPOSASE, PTTA_EN_SPM, PLANT"/>
    <property type="match status" value="1"/>
</dbReference>
<evidence type="ECO:0000256" key="3">
    <source>
        <dbReference type="ARBA" id="ARBA00022801"/>
    </source>
</evidence>
<accession>A0A6J1C2H7</accession>
<dbReference type="GeneID" id="111007859"/>
<evidence type="ECO:0000256" key="2">
    <source>
        <dbReference type="ARBA" id="ARBA00022670"/>
    </source>
</evidence>
<keyword evidence="2" id="KW-0645">Protease</keyword>
<dbReference type="Proteomes" id="UP000504603">
    <property type="component" value="Unplaced"/>
</dbReference>
<evidence type="ECO:0000259" key="5">
    <source>
        <dbReference type="PROSITE" id="PS50600"/>
    </source>
</evidence>
<feature type="domain" description="Ubiquitin-like protease family profile" evidence="5">
    <location>
        <begin position="466"/>
        <end position="628"/>
    </location>
</feature>
<keyword evidence="6" id="KW-1185">Reference proteome</keyword>
<feature type="region of interest" description="Disordered" evidence="4">
    <location>
        <begin position="283"/>
        <end position="306"/>
    </location>
</feature>